<evidence type="ECO:0000256" key="1">
    <source>
        <dbReference type="SAM" id="SignalP"/>
    </source>
</evidence>
<name>A0A656HI65_THINJ</name>
<dbReference type="Proteomes" id="UP000005317">
    <property type="component" value="Unassembled WGS sequence"/>
</dbReference>
<sequence precursor="true">MKFKLIFVTLFFLAPFAEAAPFDSIIDAMAIKAGDPQTNNGWEDTAKIQGVEWEWPYAEVGKHDDQMLGKAGDAEITVNGARTFITDVEITIANGEQDIKAFGEGNITKIKTSCDDDSLLNTVAFYQFERDKQKPLYIYYQSSEGAGGSGQVDFTVAYQLEDVLGIYPEPCQAL</sequence>
<accession>A0A656HI65</accession>
<dbReference type="AlphaFoldDB" id="A0A656HI65"/>
<evidence type="ECO:0000313" key="3">
    <source>
        <dbReference type="Proteomes" id="UP000005317"/>
    </source>
</evidence>
<evidence type="ECO:0000313" key="2">
    <source>
        <dbReference type="EMBL" id="EIJ35070.1"/>
    </source>
</evidence>
<keyword evidence="1" id="KW-0732">Signal</keyword>
<gene>
    <name evidence="2" type="ORF">Thini_2527</name>
</gene>
<organism evidence="2 3">
    <name type="scientific">Thiothrix nivea (strain ATCC 35100 / DSM 5205 / JP2)</name>
    <dbReference type="NCBI Taxonomy" id="870187"/>
    <lineage>
        <taxon>Bacteria</taxon>
        <taxon>Pseudomonadati</taxon>
        <taxon>Pseudomonadota</taxon>
        <taxon>Gammaproteobacteria</taxon>
        <taxon>Thiotrichales</taxon>
        <taxon>Thiotrichaceae</taxon>
        <taxon>Thiothrix</taxon>
    </lineage>
</organism>
<dbReference type="EMBL" id="JH651384">
    <property type="protein sequence ID" value="EIJ35070.1"/>
    <property type="molecule type" value="Genomic_DNA"/>
</dbReference>
<dbReference type="RefSeq" id="WP_002708982.1">
    <property type="nucleotide sequence ID" value="NZ_JH651384.1"/>
</dbReference>
<reference evidence="3" key="1">
    <citation type="journal article" date="2011" name="Stand. Genomic Sci.">
        <title>Genome sequence of the filamentous, gliding Thiothrix nivea neotype strain (JP2(T)).</title>
        <authorList>
            <person name="Lapidus A."/>
            <person name="Nolan M."/>
            <person name="Lucas S."/>
            <person name="Glavina Del Rio T."/>
            <person name="Tice H."/>
            <person name="Cheng J.F."/>
            <person name="Tapia R."/>
            <person name="Han C."/>
            <person name="Goodwin L."/>
            <person name="Pitluck S."/>
            <person name="Liolios K."/>
            <person name="Pagani I."/>
            <person name="Ivanova N."/>
            <person name="Huntemann M."/>
            <person name="Mavromatis K."/>
            <person name="Mikhailova N."/>
            <person name="Pati A."/>
            <person name="Chen A."/>
            <person name="Palaniappan K."/>
            <person name="Land M."/>
            <person name="Brambilla E.M."/>
            <person name="Rohde M."/>
            <person name="Abt B."/>
            <person name="Verbarg S."/>
            <person name="Goker M."/>
            <person name="Bristow J."/>
            <person name="Eisen J.A."/>
            <person name="Markowitz V."/>
            <person name="Hugenholtz P."/>
            <person name="Kyrpides N.C."/>
            <person name="Klenk H.P."/>
            <person name="Woyke T."/>
        </authorList>
    </citation>
    <scope>NUCLEOTIDE SEQUENCE [LARGE SCALE GENOMIC DNA]</scope>
    <source>
        <strain evidence="3">ATCC 35100 / DSM 5205 / JP2</strain>
    </source>
</reference>
<feature type="chain" id="PRO_5024928563" evidence="1">
    <location>
        <begin position="20"/>
        <end position="174"/>
    </location>
</feature>
<feature type="signal peptide" evidence="1">
    <location>
        <begin position="1"/>
        <end position="19"/>
    </location>
</feature>
<protein>
    <submittedName>
        <fullName evidence="2">Uncharacterized protein</fullName>
    </submittedName>
</protein>
<keyword evidence="3" id="KW-1185">Reference proteome</keyword>
<proteinExistence type="predicted"/>